<protein>
    <submittedName>
        <fullName evidence="1">Uncharacterized protein</fullName>
    </submittedName>
</protein>
<organism evidence="1 2">
    <name type="scientific">Moellerella wisconsensis</name>
    <dbReference type="NCBI Taxonomy" id="158849"/>
    <lineage>
        <taxon>Bacteria</taxon>
        <taxon>Pseudomonadati</taxon>
        <taxon>Pseudomonadota</taxon>
        <taxon>Gammaproteobacteria</taxon>
        <taxon>Enterobacterales</taxon>
        <taxon>Morganellaceae</taxon>
        <taxon>Moellerella</taxon>
    </lineage>
</organism>
<accession>A0ACD3YB27</accession>
<evidence type="ECO:0000313" key="2">
    <source>
        <dbReference type="Proteomes" id="UP000829420"/>
    </source>
</evidence>
<reference evidence="1" key="1">
    <citation type="submission" date="2022-03" db="EMBL/GenBank/DDBJ databases">
        <title>ESBL-producing Moellerella wisconsensis and Escherichia marmotae isolated from wild game meat.</title>
        <authorList>
            <person name="Biggel M."/>
        </authorList>
    </citation>
    <scope>NUCLEOTIDE SEQUENCE</scope>
    <source>
        <strain evidence="1">W1</strain>
    </source>
</reference>
<gene>
    <name evidence="1" type="ORF">MNY70_07100</name>
</gene>
<dbReference type="Proteomes" id="UP000829420">
    <property type="component" value="Chromosome"/>
</dbReference>
<sequence length="138" mass="15875">MYTPKTGSDYHLGFKVIFVSLFRAIFFPLFALWMLWKINMSSKKEILEDLARFRAKSDVVYRDLYEVSTSALKIMSVIESNPQFIKDEHRGEYETLIKDIQEFGEKVLNAIANSNEYASSLLKDYSQAIKKIGNASGD</sequence>
<keyword evidence="2" id="KW-1185">Reference proteome</keyword>
<dbReference type="EMBL" id="CP093255">
    <property type="protein sequence ID" value="UNH40190.1"/>
    <property type="molecule type" value="Genomic_DNA"/>
</dbReference>
<evidence type="ECO:0000313" key="1">
    <source>
        <dbReference type="EMBL" id="UNH40190.1"/>
    </source>
</evidence>
<name>A0ACD3YB27_9GAMM</name>
<proteinExistence type="predicted"/>